<dbReference type="Proteomes" id="UP000649617">
    <property type="component" value="Unassembled WGS sequence"/>
</dbReference>
<feature type="compositionally biased region" description="Pro residues" evidence="1">
    <location>
        <begin position="24"/>
        <end position="40"/>
    </location>
</feature>
<feature type="region of interest" description="Disordered" evidence="1">
    <location>
        <begin position="1"/>
        <end position="49"/>
    </location>
</feature>
<reference evidence="2" key="1">
    <citation type="submission" date="2021-02" db="EMBL/GenBank/DDBJ databases">
        <authorList>
            <person name="Dougan E. K."/>
            <person name="Rhodes N."/>
            <person name="Thang M."/>
            <person name="Chan C."/>
        </authorList>
    </citation>
    <scope>NUCLEOTIDE SEQUENCE</scope>
</reference>
<evidence type="ECO:0000313" key="2">
    <source>
        <dbReference type="EMBL" id="CAE7713220.1"/>
    </source>
</evidence>
<name>A0A812X0Y0_SYMPI</name>
<organism evidence="2 3">
    <name type="scientific">Symbiodinium pilosum</name>
    <name type="common">Dinoflagellate</name>
    <dbReference type="NCBI Taxonomy" id="2952"/>
    <lineage>
        <taxon>Eukaryota</taxon>
        <taxon>Sar</taxon>
        <taxon>Alveolata</taxon>
        <taxon>Dinophyceae</taxon>
        <taxon>Suessiales</taxon>
        <taxon>Symbiodiniaceae</taxon>
        <taxon>Symbiodinium</taxon>
    </lineage>
</organism>
<comment type="caution">
    <text evidence="2">The sequence shown here is derived from an EMBL/GenBank/DDBJ whole genome shotgun (WGS) entry which is preliminary data.</text>
</comment>
<dbReference type="AlphaFoldDB" id="A0A812X0Y0"/>
<evidence type="ECO:0000313" key="3">
    <source>
        <dbReference type="Proteomes" id="UP000649617"/>
    </source>
</evidence>
<proteinExistence type="predicted"/>
<keyword evidence="3" id="KW-1185">Reference proteome</keyword>
<protein>
    <submittedName>
        <fullName evidence="2">Uncharacterized protein</fullName>
    </submittedName>
</protein>
<gene>
    <name evidence="2" type="ORF">SPIL2461_LOCUS20232</name>
</gene>
<evidence type="ECO:0000256" key="1">
    <source>
        <dbReference type="SAM" id="MobiDB-lite"/>
    </source>
</evidence>
<sequence>MGRFEPRLPRASTEPGSLASGLQLPPPQPQPQPPAQPPAQPQGRRGSCPLWIAFSARDT</sequence>
<dbReference type="EMBL" id="CAJNIZ010045197">
    <property type="protein sequence ID" value="CAE7713220.1"/>
    <property type="molecule type" value="Genomic_DNA"/>
</dbReference>
<accession>A0A812X0Y0</accession>